<evidence type="ECO:0000259" key="12">
    <source>
        <dbReference type="PROSITE" id="PS50262"/>
    </source>
</evidence>
<evidence type="ECO:0000256" key="5">
    <source>
        <dbReference type="ARBA" id="ARBA00023040"/>
    </source>
</evidence>
<dbReference type="GO" id="GO:0005886">
    <property type="term" value="C:plasma membrane"/>
    <property type="evidence" value="ECO:0007669"/>
    <property type="project" value="UniProtKB-SubCell"/>
</dbReference>
<protein>
    <recommendedName>
        <fullName evidence="12">G-protein coupled receptors family 1 profile domain-containing protein</fullName>
    </recommendedName>
</protein>
<feature type="compositionally biased region" description="Low complexity" evidence="10">
    <location>
        <begin position="7"/>
        <end position="20"/>
    </location>
</feature>
<reference evidence="13 14" key="1">
    <citation type="submission" date="2024-01" db="EMBL/GenBank/DDBJ databases">
        <title>The genome of the rayed Mediterranean limpet Patella caerulea (Linnaeus, 1758).</title>
        <authorList>
            <person name="Anh-Thu Weber A."/>
            <person name="Halstead-Nussloch G."/>
        </authorList>
    </citation>
    <scope>NUCLEOTIDE SEQUENCE [LARGE SCALE GENOMIC DNA]</scope>
    <source>
        <strain evidence="13">AATW-2023a</strain>
        <tissue evidence="13">Whole specimen</tissue>
    </source>
</reference>
<evidence type="ECO:0000256" key="9">
    <source>
        <dbReference type="RuleBase" id="RU000688"/>
    </source>
</evidence>
<feature type="domain" description="G-protein coupled receptors family 1 profile" evidence="12">
    <location>
        <begin position="54"/>
        <end position="308"/>
    </location>
</feature>
<sequence length="354" mass="39140">MGMTSKTPSQTTSTISETSSVPADLQGGLYLDPVIPKCIRIIVVVMVSVCIIVSNIINVLVLRKTHMSSNARICLINLGVADLIVGCVTCAPCIAVTVMGFWPYGEIWCQIAGFSHGVSAVVSIWSLAFVSLDRYVAIVKALHYCTLVTKSRCRIALVCLWMAAAASFIVPLFIVPDHKYYHFNAVEGICGLYWEFPLLCILTGIFPVSSGIVICCTTFGILRYLKAHGDNLRLTGSSVILARERRSRDQKAVKILTITTCLYFICWGPYVVSVIMTSFFPKIQAPPTAQFIFLWVANSNSFINVLVYSAIYKSFRDEIKRMVLCYGTACRAHERRNVRVSYVVSPQSSSASYC</sequence>
<evidence type="ECO:0000313" key="13">
    <source>
        <dbReference type="EMBL" id="KAK6187503.1"/>
    </source>
</evidence>
<dbReference type="PRINTS" id="PR00237">
    <property type="entry name" value="GPCRRHODOPSN"/>
</dbReference>
<feature type="transmembrane region" description="Helical" evidence="11">
    <location>
        <begin position="114"/>
        <end position="132"/>
    </location>
</feature>
<keyword evidence="2" id="KW-1003">Cell membrane</keyword>
<dbReference type="PROSITE" id="PS50262">
    <property type="entry name" value="G_PROTEIN_RECEP_F1_2"/>
    <property type="match status" value="1"/>
</dbReference>
<evidence type="ECO:0000256" key="11">
    <source>
        <dbReference type="SAM" id="Phobius"/>
    </source>
</evidence>
<dbReference type="InterPro" id="IPR000276">
    <property type="entry name" value="GPCR_Rhodpsn"/>
</dbReference>
<comment type="caution">
    <text evidence="13">The sequence shown here is derived from an EMBL/GenBank/DDBJ whole genome shotgun (WGS) entry which is preliminary data.</text>
</comment>
<evidence type="ECO:0000256" key="4">
    <source>
        <dbReference type="ARBA" id="ARBA00022989"/>
    </source>
</evidence>
<dbReference type="PROSITE" id="PS00237">
    <property type="entry name" value="G_PROTEIN_RECEP_F1_1"/>
    <property type="match status" value="1"/>
</dbReference>
<keyword evidence="6 11" id="KW-0472">Membrane</keyword>
<dbReference type="PANTHER" id="PTHR24249">
    <property type="entry name" value="HISTAMINE RECEPTOR-RELATED G-PROTEIN COUPLED RECEPTOR"/>
    <property type="match status" value="1"/>
</dbReference>
<feature type="transmembrane region" description="Helical" evidence="11">
    <location>
        <begin position="255"/>
        <end position="280"/>
    </location>
</feature>
<proteinExistence type="inferred from homology"/>
<evidence type="ECO:0000256" key="8">
    <source>
        <dbReference type="ARBA" id="ARBA00023224"/>
    </source>
</evidence>
<dbReference type="CDD" id="cd00637">
    <property type="entry name" value="7tm_classA_rhodopsin-like"/>
    <property type="match status" value="1"/>
</dbReference>
<dbReference type="SUPFAM" id="SSF81321">
    <property type="entry name" value="Family A G protein-coupled receptor-like"/>
    <property type="match status" value="1"/>
</dbReference>
<name>A0AAN8K816_PATCE</name>
<keyword evidence="4 11" id="KW-1133">Transmembrane helix</keyword>
<dbReference type="GO" id="GO:0004930">
    <property type="term" value="F:G protein-coupled receptor activity"/>
    <property type="evidence" value="ECO:0007669"/>
    <property type="project" value="UniProtKB-KW"/>
</dbReference>
<accession>A0AAN8K816</accession>
<comment type="similarity">
    <text evidence="9">Belongs to the G-protein coupled receptor 1 family.</text>
</comment>
<evidence type="ECO:0000313" key="14">
    <source>
        <dbReference type="Proteomes" id="UP001347796"/>
    </source>
</evidence>
<feature type="transmembrane region" description="Helical" evidence="11">
    <location>
        <begin position="292"/>
        <end position="312"/>
    </location>
</feature>
<dbReference type="InterPro" id="IPR017452">
    <property type="entry name" value="GPCR_Rhodpsn_7TM"/>
</dbReference>
<evidence type="ECO:0000256" key="3">
    <source>
        <dbReference type="ARBA" id="ARBA00022692"/>
    </source>
</evidence>
<evidence type="ECO:0000256" key="6">
    <source>
        <dbReference type="ARBA" id="ARBA00023136"/>
    </source>
</evidence>
<keyword evidence="8 9" id="KW-0807">Transducer</keyword>
<evidence type="ECO:0000256" key="1">
    <source>
        <dbReference type="ARBA" id="ARBA00004651"/>
    </source>
</evidence>
<keyword evidence="7 9" id="KW-0675">Receptor</keyword>
<evidence type="ECO:0000256" key="10">
    <source>
        <dbReference type="SAM" id="MobiDB-lite"/>
    </source>
</evidence>
<dbReference type="Pfam" id="PF00001">
    <property type="entry name" value="7tm_1"/>
    <property type="match status" value="1"/>
</dbReference>
<feature type="transmembrane region" description="Helical" evidence="11">
    <location>
        <begin position="39"/>
        <end position="62"/>
    </location>
</feature>
<dbReference type="Proteomes" id="UP001347796">
    <property type="component" value="Unassembled WGS sequence"/>
</dbReference>
<feature type="transmembrane region" description="Helical" evidence="11">
    <location>
        <begin position="153"/>
        <end position="176"/>
    </location>
</feature>
<keyword evidence="3 9" id="KW-0812">Transmembrane</keyword>
<evidence type="ECO:0000256" key="7">
    <source>
        <dbReference type="ARBA" id="ARBA00023170"/>
    </source>
</evidence>
<comment type="subcellular location">
    <subcellularLocation>
        <location evidence="1">Cell membrane</location>
        <topology evidence="1">Multi-pass membrane protein</topology>
    </subcellularLocation>
</comment>
<feature type="transmembrane region" description="Helical" evidence="11">
    <location>
        <begin position="196"/>
        <end position="225"/>
    </location>
</feature>
<dbReference type="InterPro" id="IPR050569">
    <property type="entry name" value="TAAR"/>
</dbReference>
<feature type="transmembrane region" description="Helical" evidence="11">
    <location>
        <begin position="74"/>
        <end position="102"/>
    </location>
</feature>
<dbReference type="AlphaFoldDB" id="A0AAN8K816"/>
<dbReference type="PANTHER" id="PTHR24249:SF424">
    <property type="entry name" value="G-PROTEIN COUPLED RECEPTORS FAMILY 1 PROFILE DOMAIN-CONTAINING PROTEIN"/>
    <property type="match status" value="1"/>
</dbReference>
<keyword evidence="5 9" id="KW-0297">G-protein coupled receptor</keyword>
<keyword evidence="14" id="KW-1185">Reference proteome</keyword>
<dbReference type="EMBL" id="JAZGQO010000004">
    <property type="protein sequence ID" value="KAK6187503.1"/>
    <property type="molecule type" value="Genomic_DNA"/>
</dbReference>
<evidence type="ECO:0000256" key="2">
    <source>
        <dbReference type="ARBA" id="ARBA00022475"/>
    </source>
</evidence>
<organism evidence="13 14">
    <name type="scientific">Patella caerulea</name>
    <name type="common">Rayed Mediterranean limpet</name>
    <dbReference type="NCBI Taxonomy" id="87958"/>
    <lineage>
        <taxon>Eukaryota</taxon>
        <taxon>Metazoa</taxon>
        <taxon>Spiralia</taxon>
        <taxon>Lophotrochozoa</taxon>
        <taxon>Mollusca</taxon>
        <taxon>Gastropoda</taxon>
        <taxon>Patellogastropoda</taxon>
        <taxon>Patelloidea</taxon>
        <taxon>Patellidae</taxon>
        <taxon>Patella</taxon>
    </lineage>
</organism>
<dbReference type="Gene3D" id="1.20.1070.10">
    <property type="entry name" value="Rhodopsin 7-helix transmembrane proteins"/>
    <property type="match status" value="1"/>
</dbReference>
<gene>
    <name evidence="13" type="ORF">SNE40_005512</name>
</gene>
<feature type="region of interest" description="Disordered" evidence="10">
    <location>
        <begin position="1"/>
        <end position="20"/>
    </location>
</feature>